<feature type="compositionally biased region" description="Pro residues" evidence="1">
    <location>
        <begin position="166"/>
        <end position="186"/>
    </location>
</feature>
<organism evidence="2 3">
    <name type="scientific">Penicillium canariense</name>
    <dbReference type="NCBI Taxonomy" id="189055"/>
    <lineage>
        <taxon>Eukaryota</taxon>
        <taxon>Fungi</taxon>
        <taxon>Dikarya</taxon>
        <taxon>Ascomycota</taxon>
        <taxon>Pezizomycotina</taxon>
        <taxon>Eurotiomycetes</taxon>
        <taxon>Eurotiomycetidae</taxon>
        <taxon>Eurotiales</taxon>
        <taxon>Aspergillaceae</taxon>
        <taxon>Penicillium</taxon>
    </lineage>
</organism>
<dbReference type="GeneID" id="81421630"/>
<dbReference type="Pfam" id="PF10846">
    <property type="entry name" value="DUF2722"/>
    <property type="match status" value="1"/>
</dbReference>
<feature type="region of interest" description="Disordered" evidence="1">
    <location>
        <begin position="1"/>
        <end position="63"/>
    </location>
</feature>
<evidence type="ECO:0000313" key="3">
    <source>
        <dbReference type="Proteomes" id="UP001149163"/>
    </source>
</evidence>
<evidence type="ECO:0000256" key="1">
    <source>
        <dbReference type="SAM" id="MobiDB-lite"/>
    </source>
</evidence>
<evidence type="ECO:0000313" key="2">
    <source>
        <dbReference type="EMBL" id="KAJ5174452.1"/>
    </source>
</evidence>
<protein>
    <submittedName>
        <fullName evidence="2">Uncharacterized protein</fullName>
    </submittedName>
</protein>
<feature type="region of interest" description="Disordered" evidence="1">
    <location>
        <begin position="161"/>
        <end position="244"/>
    </location>
</feature>
<feature type="compositionally biased region" description="Basic and acidic residues" evidence="1">
    <location>
        <begin position="436"/>
        <end position="466"/>
    </location>
</feature>
<dbReference type="Proteomes" id="UP001149163">
    <property type="component" value="Unassembled WGS sequence"/>
</dbReference>
<name>A0A9W9LT16_9EURO</name>
<gene>
    <name evidence="2" type="ORF">N7482_000329</name>
</gene>
<reference evidence="2" key="1">
    <citation type="submission" date="2022-11" db="EMBL/GenBank/DDBJ databases">
        <authorList>
            <person name="Petersen C."/>
        </authorList>
    </citation>
    <scope>NUCLEOTIDE SEQUENCE</scope>
    <source>
        <strain evidence="2">IBT 26290</strain>
    </source>
</reference>
<feature type="compositionally biased region" description="Pro residues" evidence="1">
    <location>
        <begin position="280"/>
        <end position="300"/>
    </location>
</feature>
<dbReference type="InterPro" id="IPR021216">
    <property type="entry name" value="DUF2722"/>
</dbReference>
<feature type="region of interest" description="Disordered" evidence="1">
    <location>
        <begin position="276"/>
        <end position="501"/>
    </location>
</feature>
<sequence>MLLTLKPPTGDSESNEYTLVDQRRAPSRASQWSQSSSWSGSTSMESSPRSLPSPTPLYHSMTGHRLAPKMPAALPPAPGSWESAETMYHWLQAKIEEDRRCQEEEKTRQETLKLERRKADHAILVDALRAGVPPHLIPLVVLNGGGSAKATLDILQQHVTDLTRDPPVPPPQQPVHSRPSPPPLPPLSHQFCQPATEESPRDMRTVPSHAYASPAHNQSTRGGNSSSQLPAGGRGGSHTPFISTVSTSNKGAVFHLPRPMESTARSQSATGVHAVHYIGAPPPPQHPSPRGPREPQPGRPSPSISFHHWVPPGQSQTQVRSNTTQEERVLPSNAPFHIRSEMQDSPGRKRKSQSIHRQLPPPSSRLSDAPERSSRYRRQSPTDSHAGQAGLHGDHRQQSHVSSSHEILATARGYTNQVRDAVQPRPVEPSVATEQGLEKDEGRSPGGDIKREEDNRGPDRENDSRSSSRGQASHAEKTSAPPQGTGRNTRSGGMAGRGDRE</sequence>
<feature type="compositionally biased region" description="Low complexity" evidence="1">
    <location>
        <begin position="27"/>
        <end position="52"/>
    </location>
</feature>
<feature type="compositionally biased region" description="Polar residues" evidence="1">
    <location>
        <begin position="480"/>
        <end position="491"/>
    </location>
</feature>
<feature type="compositionally biased region" description="Polar residues" evidence="1">
    <location>
        <begin position="215"/>
        <end position="229"/>
    </location>
</feature>
<proteinExistence type="predicted"/>
<comment type="caution">
    <text evidence="2">The sequence shown here is derived from an EMBL/GenBank/DDBJ whole genome shotgun (WGS) entry which is preliminary data.</text>
</comment>
<feature type="compositionally biased region" description="Polar residues" evidence="1">
    <location>
        <begin position="313"/>
        <end position="324"/>
    </location>
</feature>
<reference evidence="2" key="2">
    <citation type="journal article" date="2023" name="IMA Fungus">
        <title>Comparative genomic study of the Penicillium genus elucidates a diverse pangenome and 15 lateral gene transfer events.</title>
        <authorList>
            <person name="Petersen C."/>
            <person name="Sorensen T."/>
            <person name="Nielsen M.R."/>
            <person name="Sondergaard T.E."/>
            <person name="Sorensen J.L."/>
            <person name="Fitzpatrick D.A."/>
            <person name="Frisvad J.C."/>
            <person name="Nielsen K.L."/>
        </authorList>
    </citation>
    <scope>NUCLEOTIDE SEQUENCE</scope>
    <source>
        <strain evidence="2">IBT 26290</strain>
    </source>
</reference>
<dbReference type="OrthoDB" id="20105at2759"/>
<accession>A0A9W9LT16</accession>
<dbReference type="EMBL" id="JAPQKN010000001">
    <property type="protein sequence ID" value="KAJ5174452.1"/>
    <property type="molecule type" value="Genomic_DNA"/>
</dbReference>
<dbReference type="AlphaFoldDB" id="A0A9W9LT16"/>
<dbReference type="RefSeq" id="XP_056546060.1">
    <property type="nucleotide sequence ID" value="XM_056682454.1"/>
</dbReference>
<keyword evidence="3" id="KW-1185">Reference proteome</keyword>